<keyword evidence="7" id="KW-1185">Reference proteome</keyword>
<gene>
    <name evidence="6" type="ORF">HB375_09005</name>
</gene>
<evidence type="ECO:0000313" key="6">
    <source>
        <dbReference type="EMBL" id="NIX76751.1"/>
    </source>
</evidence>
<dbReference type="PRINTS" id="PR00313">
    <property type="entry name" value="CABNDNGRPT"/>
</dbReference>
<keyword evidence="3" id="KW-0964">Secreted</keyword>
<dbReference type="InterPro" id="IPR018511">
    <property type="entry name" value="Hemolysin-typ_Ca-bd_CS"/>
</dbReference>
<dbReference type="Pfam" id="PF08548">
    <property type="entry name" value="Peptidase_M10_C"/>
    <property type="match status" value="1"/>
</dbReference>
<dbReference type="PROSITE" id="PS00330">
    <property type="entry name" value="HEMOLYSIN_CALCIUM"/>
    <property type="match status" value="3"/>
</dbReference>
<sequence>MADTKNVSGSGYGNVFLDALIWGGKAWDQNTTINVFFGDPTDYDASEAWIPNRTDAEDNVAIGVFTADNVNTLTSWEAAQKKSFVYALSLYQSVSGLKFNITTSIQDADIVWWKVDLGRGTDAIHETRASQDVKQVWGYFSDYYSYSNNWWFAQQFGGYGLSSLIREIGHGLGLADAHTGGSSIDTPPDATIFPGIALGETTNSGDYGYNRAVYSVMSPLMGAPTQNAGTDYGNQGGLGAFDIAALQVLYGANNSTAAGDNVYKLPVWNSRTGYDSVDSIVPGLLDGAGRGSGWRCIWDSGGIDVIDGSAASAHVRIDLRSATLVSGDPGAGGYLSYEGGQAAGFTIAKGAVIENAIGGPSADTLIGNAAANRLIGNDGGDQLNGLAGNDYLSGGAGIDWLRGGAGNDTLDGGAGNDYFIFDSKLGTSKTNRKVNFDTIKAFTVGQDKIWLDNAIFTKLGKGSEAAPGKLNKNFFKVGIKAADRDDYLIYNKKTGTLSYDADGSGSKAAVEIAQLQKNLKLTYKDFFVI</sequence>
<comment type="caution">
    <text evidence="6">The sequence shown here is derived from an EMBL/GenBank/DDBJ whole genome shotgun (WGS) entry which is preliminary data.</text>
</comment>
<evidence type="ECO:0000256" key="3">
    <source>
        <dbReference type="ARBA" id="ARBA00022525"/>
    </source>
</evidence>
<keyword evidence="4" id="KW-0677">Repeat</keyword>
<evidence type="ECO:0000256" key="4">
    <source>
        <dbReference type="ARBA" id="ARBA00022737"/>
    </source>
</evidence>
<dbReference type="SUPFAM" id="SSF51120">
    <property type="entry name" value="beta-Roll"/>
    <property type="match status" value="1"/>
</dbReference>
<dbReference type="Proteomes" id="UP000707352">
    <property type="component" value="Unassembled WGS sequence"/>
</dbReference>
<comment type="subcellular location">
    <subcellularLocation>
        <location evidence="2">Secreted</location>
    </subcellularLocation>
</comment>
<reference evidence="6 7" key="1">
    <citation type="submission" date="2020-03" db="EMBL/GenBank/DDBJ databases">
        <title>The genome sequence of Microvirga sp. c23x22.</title>
        <authorList>
            <person name="Zhang X."/>
        </authorList>
    </citation>
    <scope>NUCLEOTIDE SEQUENCE [LARGE SCALE GENOMIC DNA]</scope>
    <source>
        <strain evidence="7">c23x22</strain>
    </source>
</reference>
<feature type="domain" description="Peptidase M10 serralysin C-terminal" evidence="5">
    <location>
        <begin position="296"/>
        <end position="452"/>
    </location>
</feature>
<comment type="cofactor">
    <cofactor evidence="1">
        <name>Ca(2+)</name>
        <dbReference type="ChEBI" id="CHEBI:29108"/>
    </cofactor>
</comment>
<dbReference type="InterPro" id="IPR024079">
    <property type="entry name" value="MetalloPept_cat_dom_sf"/>
</dbReference>
<dbReference type="SUPFAM" id="SSF55486">
    <property type="entry name" value="Metalloproteases ('zincins'), catalytic domain"/>
    <property type="match status" value="1"/>
</dbReference>
<accession>A0ABX0VBK7</accession>
<organism evidence="6 7">
    <name type="scientific">Microvirga terricola</name>
    <dbReference type="NCBI Taxonomy" id="2719797"/>
    <lineage>
        <taxon>Bacteria</taxon>
        <taxon>Pseudomonadati</taxon>
        <taxon>Pseudomonadota</taxon>
        <taxon>Alphaproteobacteria</taxon>
        <taxon>Hyphomicrobiales</taxon>
        <taxon>Methylobacteriaceae</taxon>
        <taxon>Microvirga</taxon>
    </lineage>
</organism>
<evidence type="ECO:0000256" key="1">
    <source>
        <dbReference type="ARBA" id="ARBA00001913"/>
    </source>
</evidence>
<name>A0ABX0VBK7_9HYPH</name>
<evidence type="ECO:0000313" key="7">
    <source>
        <dbReference type="Proteomes" id="UP000707352"/>
    </source>
</evidence>
<dbReference type="EMBL" id="JAATJS010000003">
    <property type="protein sequence ID" value="NIX76751.1"/>
    <property type="molecule type" value="Genomic_DNA"/>
</dbReference>
<dbReference type="InterPro" id="IPR001343">
    <property type="entry name" value="Hemolysn_Ca-bd"/>
</dbReference>
<dbReference type="Gene3D" id="3.40.390.10">
    <property type="entry name" value="Collagenase (Catalytic Domain)"/>
    <property type="match status" value="1"/>
</dbReference>
<dbReference type="Pfam" id="PF00353">
    <property type="entry name" value="HemolysinCabind"/>
    <property type="match status" value="2"/>
</dbReference>
<dbReference type="Gene3D" id="2.150.10.10">
    <property type="entry name" value="Serralysin-like metalloprotease, C-terminal"/>
    <property type="match status" value="1"/>
</dbReference>
<evidence type="ECO:0000256" key="2">
    <source>
        <dbReference type="ARBA" id="ARBA00004613"/>
    </source>
</evidence>
<dbReference type="RefSeq" id="WP_167672667.1">
    <property type="nucleotide sequence ID" value="NZ_JAATJS010000003.1"/>
</dbReference>
<proteinExistence type="predicted"/>
<evidence type="ECO:0000259" key="5">
    <source>
        <dbReference type="Pfam" id="PF08548"/>
    </source>
</evidence>
<dbReference type="InterPro" id="IPR013858">
    <property type="entry name" value="Peptidase_M10B_C"/>
</dbReference>
<dbReference type="InterPro" id="IPR011049">
    <property type="entry name" value="Serralysin-like_metalloprot_C"/>
</dbReference>
<protein>
    <recommendedName>
        <fullName evidence="5">Peptidase M10 serralysin C-terminal domain-containing protein</fullName>
    </recommendedName>
</protein>